<dbReference type="AlphaFoldDB" id="A0A1S6JGN4"/>
<protein>
    <submittedName>
        <fullName evidence="1">Uncharacterized protein</fullName>
    </submittedName>
</protein>
<sequence length="84" mass="9124">MTGPEHYREAERLLQGLMTERGNVYVEEGNEQVIGIAQAHATLALAAATALGTPDRSVPVREAVHGWAEWQRAAGVSIPEEDDE</sequence>
<dbReference type="EMBL" id="CP019724">
    <property type="protein sequence ID" value="AQS70889.1"/>
    <property type="molecule type" value="Genomic_DNA"/>
</dbReference>
<dbReference type="KEGG" id="spac:B1H29_31925"/>
<dbReference type="OrthoDB" id="10002046at2"/>
<proteinExistence type="predicted"/>
<evidence type="ECO:0000313" key="1">
    <source>
        <dbReference type="EMBL" id="AQS70889.1"/>
    </source>
</evidence>
<dbReference type="Proteomes" id="UP000189443">
    <property type="component" value="Chromosome"/>
</dbReference>
<evidence type="ECO:0000313" key="2">
    <source>
        <dbReference type="Proteomes" id="UP000189443"/>
    </source>
</evidence>
<accession>A0A1S6JGN4</accession>
<gene>
    <name evidence="1" type="ORF">B1H29_31925</name>
</gene>
<organism evidence="1 2">
    <name type="scientific">Streptomyces pactum</name>
    <dbReference type="NCBI Taxonomy" id="68249"/>
    <lineage>
        <taxon>Bacteria</taxon>
        <taxon>Bacillati</taxon>
        <taxon>Actinomycetota</taxon>
        <taxon>Actinomycetes</taxon>
        <taxon>Kitasatosporales</taxon>
        <taxon>Streptomycetaceae</taxon>
        <taxon>Streptomyces</taxon>
    </lineage>
</organism>
<dbReference type="RefSeq" id="WP_055420646.1">
    <property type="nucleotide sequence ID" value="NZ_CP019724.1"/>
</dbReference>
<name>A0A1S6JGN4_9ACTN</name>
<reference evidence="1 2" key="1">
    <citation type="submission" date="2017-02" db="EMBL/GenBank/DDBJ databases">
        <title>Streptomyces pactum ACT12 Genome sequencing and assembly.</title>
        <authorList>
            <person name="Xue Q."/>
            <person name="Yan X."/>
            <person name="Jia L."/>
            <person name="Yan H."/>
        </authorList>
    </citation>
    <scope>NUCLEOTIDE SEQUENCE [LARGE SCALE GENOMIC DNA]</scope>
    <source>
        <strain evidence="1 2">ACT12</strain>
    </source>
</reference>
<keyword evidence="2" id="KW-1185">Reference proteome</keyword>